<dbReference type="InterPro" id="IPR001633">
    <property type="entry name" value="EAL_dom"/>
</dbReference>
<dbReference type="GO" id="GO:0071111">
    <property type="term" value="F:cyclic-guanylate-specific phosphodiesterase activity"/>
    <property type="evidence" value="ECO:0007669"/>
    <property type="project" value="InterPro"/>
</dbReference>
<organism evidence="2 3">
    <name type="scientific">Vibrio parahaemolyticus</name>
    <dbReference type="NCBI Taxonomy" id="670"/>
    <lineage>
        <taxon>Bacteria</taxon>
        <taxon>Pseudomonadati</taxon>
        <taxon>Pseudomonadota</taxon>
        <taxon>Gammaproteobacteria</taxon>
        <taxon>Vibrionales</taxon>
        <taxon>Vibrionaceae</taxon>
        <taxon>Vibrio</taxon>
    </lineage>
</organism>
<dbReference type="PROSITE" id="PS50883">
    <property type="entry name" value="EAL"/>
    <property type="match status" value="1"/>
</dbReference>
<dbReference type="SMART" id="SM00052">
    <property type="entry name" value="EAL"/>
    <property type="match status" value="1"/>
</dbReference>
<dbReference type="InterPro" id="IPR050706">
    <property type="entry name" value="Cyclic-di-GMP_PDE-like"/>
</dbReference>
<gene>
    <name evidence="2" type="ORF">CA163_23095</name>
</gene>
<protein>
    <recommendedName>
        <fullName evidence="1">EAL domain-containing protein</fullName>
    </recommendedName>
</protein>
<evidence type="ECO:0000313" key="3">
    <source>
        <dbReference type="Proteomes" id="UP000214596"/>
    </source>
</evidence>
<dbReference type="Pfam" id="PF00563">
    <property type="entry name" value="EAL"/>
    <property type="match status" value="1"/>
</dbReference>
<dbReference type="SUPFAM" id="SSF141868">
    <property type="entry name" value="EAL domain-like"/>
    <property type="match status" value="1"/>
</dbReference>
<feature type="non-terminal residue" evidence="2">
    <location>
        <position position="1"/>
    </location>
</feature>
<name>A0A227J6I1_VIBPH</name>
<evidence type="ECO:0000259" key="1">
    <source>
        <dbReference type="PROSITE" id="PS50883"/>
    </source>
</evidence>
<sequence length="122" mass="13806">NRSLNTKLDSLQVLQRSLDLIKASDVNPKLVTIELTETAYFEQDEEHAFALEQIRQEGIQIAIDDFGTGYSSFSYLEEGQFDVLKIDRKFVKNIHEGSTSYNIVKTITDLAHKLNVEVVAEG</sequence>
<dbReference type="CDD" id="cd01948">
    <property type="entry name" value="EAL"/>
    <property type="match status" value="1"/>
</dbReference>
<accession>A0A227J6I1</accession>
<feature type="domain" description="EAL" evidence="1">
    <location>
        <begin position="1"/>
        <end position="122"/>
    </location>
</feature>
<dbReference type="PANTHER" id="PTHR33121">
    <property type="entry name" value="CYCLIC DI-GMP PHOSPHODIESTERASE PDEF"/>
    <property type="match status" value="1"/>
</dbReference>
<dbReference type="EMBL" id="NIXT01002166">
    <property type="protein sequence ID" value="OXE30488.1"/>
    <property type="molecule type" value="Genomic_DNA"/>
</dbReference>
<dbReference type="InterPro" id="IPR035919">
    <property type="entry name" value="EAL_sf"/>
</dbReference>
<comment type="caution">
    <text evidence="2">The sequence shown here is derived from an EMBL/GenBank/DDBJ whole genome shotgun (WGS) entry which is preliminary data.</text>
</comment>
<proteinExistence type="predicted"/>
<feature type="non-terminal residue" evidence="2">
    <location>
        <position position="122"/>
    </location>
</feature>
<evidence type="ECO:0000313" key="2">
    <source>
        <dbReference type="EMBL" id="OXE30488.1"/>
    </source>
</evidence>
<dbReference type="PANTHER" id="PTHR33121:SF79">
    <property type="entry name" value="CYCLIC DI-GMP PHOSPHODIESTERASE PDED-RELATED"/>
    <property type="match status" value="1"/>
</dbReference>
<dbReference type="AlphaFoldDB" id="A0A227J6I1"/>
<dbReference type="Proteomes" id="UP000214596">
    <property type="component" value="Unassembled WGS sequence"/>
</dbReference>
<reference evidence="2 3" key="1">
    <citation type="journal article" date="2017" name="Appl. Environ. Microbiol.">
        <title>Parallel evolution of two clades of a major Atlantic endemic Vibrio parahaemolyticus pathogen lineage by independent acquisition of related pathogenicity islands.</title>
        <authorList>
            <person name="Xu F."/>
            <person name="Gonzalez-Escalona N."/>
            <person name="Drees K.P."/>
            <person name="Sebra R.P."/>
            <person name="Cooper V.S."/>
            <person name="Jones S.H."/>
            <person name="Whistler C.A."/>
        </authorList>
    </citation>
    <scope>NUCLEOTIDE SEQUENCE [LARGE SCALE GENOMIC DNA]</scope>
    <source>
        <strain evidence="2 3">MAVP-3</strain>
    </source>
</reference>
<dbReference type="Gene3D" id="3.20.20.450">
    <property type="entry name" value="EAL domain"/>
    <property type="match status" value="1"/>
</dbReference>